<name>A0A8S4S421_9NEOP</name>
<evidence type="ECO:0000313" key="3">
    <source>
        <dbReference type="Proteomes" id="UP000838756"/>
    </source>
</evidence>
<gene>
    <name evidence="2" type="primary">jg11781</name>
    <name evidence="2" type="ORF">PAEG_LOCUS22143</name>
</gene>
<dbReference type="AlphaFoldDB" id="A0A8S4S421"/>
<proteinExistence type="predicted"/>
<reference evidence="2" key="1">
    <citation type="submission" date="2022-03" db="EMBL/GenBank/DDBJ databases">
        <authorList>
            <person name="Lindestad O."/>
        </authorList>
    </citation>
    <scope>NUCLEOTIDE SEQUENCE</scope>
</reference>
<comment type="caution">
    <text evidence="2">The sequence shown here is derived from an EMBL/GenBank/DDBJ whole genome shotgun (WGS) entry which is preliminary data.</text>
</comment>
<protein>
    <submittedName>
        <fullName evidence="2">Jg11781 protein</fullName>
    </submittedName>
</protein>
<feature type="region of interest" description="Disordered" evidence="1">
    <location>
        <begin position="27"/>
        <end position="70"/>
    </location>
</feature>
<organism evidence="2 3">
    <name type="scientific">Pararge aegeria aegeria</name>
    <dbReference type="NCBI Taxonomy" id="348720"/>
    <lineage>
        <taxon>Eukaryota</taxon>
        <taxon>Metazoa</taxon>
        <taxon>Ecdysozoa</taxon>
        <taxon>Arthropoda</taxon>
        <taxon>Hexapoda</taxon>
        <taxon>Insecta</taxon>
        <taxon>Pterygota</taxon>
        <taxon>Neoptera</taxon>
        <taxon>Endopterygota</taxon>
        <taxon>Lepidoptera</taxon>
        <taxon>Glossata</taxon>
        <taxon>Ditrysia</taxon>
        <taxon>Papilionoidea</taxon>
        <taxon>Nymphalidae</taxon>
        <taxon>Satyrinae</taxon>
        <taxon>Satyrini</taxon>
        <taxon>Parargina</taxon>
        <taxon>Pararge</taxon>
    </lineage>
</organism>
<dbReference type="EMBL" id="CAKXAJ010026019">
    <property type="protein sequence ID" value="CAH2251000.1"/>
    <property type="molecule type" value="Genomic_DNA"/>
</dbReference>
<dbReference type="Proteomes" id="UP000838756">
    <property type="component" value="Unassembled WGS sequence"/>
</dbReference>
<sequence length="70" mass="7414">MSNLESAICKIGVAYVTMSHRNQLGVRADPGAEVRPGLRGAEGRAPGVQQGQLRDHPGPARAQGRRLLQG</sequence>
<accession>A0A8S4S421</accession>
<keyword evidence="3" id="KW-1185">Reference proteome</keyword>
<evidence type="ECO:0000256" key="1">
    <source>
        <dbReference type="SAM" id="MobiDB-lite"/>
    </source>
</evidence>
<evidence type="ECO:0000313" key="2">
    <source>
        <dbReference type="EMBL" id="CAH2251000.1"/>
    </source>
</evidence>